<evidence type="ECO:0000313" key="3">
    <source>
        <dbReference type="Proteomes" id="UP000585836"/>
    </source>
</evidence>
<keyword evidence="3" id="KW-1185">Reference proteome</keyword>
<protein>
    <submittedName>
        <fullName evidence="2">Uncharacterized protein</fullName>
    </submittedName>
</protein>
<feature type="region of interest" description="Disordered" evidence="1">
    <location>
        <begin position="1"/>
        <end position="21"/>
    </location>
</feature>
<accession>A0A7W9Q0V6</accession>
<evidence type="ECO:0000256" key="1">
    <source>
        <dbReference type="SAM" id="MobiDB-lite"/>
    </source>
</evidence>
<dbReference type="AlphaFoldDB" id="A0A7W9Q0V6"/>
<organism evidence="2 3">
    <name type="scientific">Streptomyces echinatus</name>
    <dbReference type="NCBI Taxonomy" id="67293"/>
    <lineage>
        <taxon>Bacteria</taxon>
        <taxon>Bacillati</taxon>
        <taxon>Actinomycetota</taxon>
        <taxon>Actinomycetes</taxon>
        <taxon>Kitasatosporales</taxon>
        <taxon>Streptomycetaceae</taxon>
        <taxon>Streptomyces</taxon>
    </lineage>
</organism>
<sequence>MEAIRTALSSLPHDSPSDFEEPLTVWRTEPTAVPFSLLTRT</sequence>
<dbReference type="EMBL" id="JACHJK010000014">
    <property type="protein sequence ID" value="MBB5931018.1"/>
    <property type="molecule type" value="Genomic_DNA"/>
</dbReference>
<evidence type="ECO:0000313" key="2">
    <source>
        <dbReference type="EMBL" id="MBB5931018.1"/>
    </source>
</evidence>
<comment type="caution">
    <text evidence="2">The sequence shown here is derived from an EMBL/GenBank/DDBJ whole genome shotgun (WGS) entry which is preliminary data.</text>
</comment>
<name>A0A7W9Q0V6_9ACTN</name>
<gene>
    <name evidence="2" type="ORF">FHS34_006525</name>
</gene>
<dbReference type="Proteomes" id="UP000585836">
    <property type="component" value="Unassembled WGS sequence"/>
</dbReference>
<reference evidence="2 3" key="1">
    <citation type="submission" date="2020-08" db="EMBL/GenBank/DDBJ databases">
        <title>Genomic Encyclopedia of Type Strains, Phase III (KMG-III): the genomes of soil and plant-associated and newly described type strains.</title>
        <authorList>
            <person name="Whitman W."/>
        </authorList>
    </citation>
    <scope>NUCLEOTIDE SEQUENCE [LARGE SCALE GENOMIC DNA]</scope>
    <source>
        <strain evidence="2 3">CECT 3313</strain>
    </source>
</reference>
<proteinExistence type="predicted"/>